<dbReference type="AlphaFoldDB" id="A0A0T7F951"/>
<accession>A0A0T7F951</accession>
<dbReference type="InterPro" id="IPR013321">
    <property type="entry name" value="Arc_rbn_hlx_hlx"/>
</dbReference>
<protein>
    <submittedName>
        <fullName evidence="1">Putative transcriptional regulator</fullName>
    </submittedName>
</protein>
<dbReference type="InterPro" id="IPR010985">
    <property type="entry name" value="Ribbon_hlx_hlx"/>
</dbReference>
<name>A0A0T7F951_NEOGA</name>
<dbReference type="OrthoDB" id="8297311at2"/>
<dbReference type="PANTHER" id="PTHR40688">
    <property type="match status" value="1"/>
</dbReference>
<dbReference type="SUPFAM" id="SSF47598">
    <property type="entry name" value="Ribbon-helix-helix"/>
    <property type="match status" value="1"/>
</dbReference>
<reference evidence="1 2" key="1">
    <citation type="submission" date="2014-08" db="EMBL/GenBank/DDBJ databases">
        <authorList>
            <person name="Chen Y.-H."/>
        </authorList>
    </citation>
    <scope>NUCLEOTIDE SEQUENCE [LARGE SCALE GENOMIC DNA]</scope>
</reference>
<dbReference type="PANTHER" id="PTHR40688:SF2">
    <property type="entry name" value="RIBBON-HELIX-HELIX PROTEIN COPG DOMAIN-CONTAINING PROTEIN"/>
    <property type="match status" value="1"/>
</dbReference>
<dbReference type="EMBL" id="CCRH01000001">
    <property type="protein sequence ID" value="CDZ31560.1"/>
    <property type="molecule type" value="Genomic_DNA"/>
</dbReference>
<evidence type="ECO:0000313" key="2">
    <source>
        <dbReference type="Proteomes" id="UP000046176"/>
    </source>
</evidence>
<dbReference type="Gene3D" id="1.10.1220.10">
    <property type="entry name" value="Met repressor-like"/>
    <property type="match status" value="1"/>
</dbReference>
<dbReference type="CDD" id="cd22233">
    <property type="entry name" value="RHH_CopAso-like"/>
    <property type="match status" value="1"/>
</dbReference>
<dbReference type="GO" id="GO:0006355">
    <property type="term" value="P:regulation of DNA-templated transcription"/>
    <property type="evidence" value="ECO:0007669"/>
    <property type="project" value="InterPro"/>
</dbReference>
<dbReference type="Proteomes" id="UP000046176">
    <property type="component" value="Unassembled WGS sequence"/>
</dbReference>
<organism evidence="1 2">
    <name type="scientific">Neorhizobium galegae bv. officinalis</name>
    <dbReference type="NCBI Taxonomy" id="323656"/>
    <lineage>
        <taxon>Bacteria</taxon>
        <taxon>Pseudomonadati</taxon>
        <taxon>Pseudomonadota</taxon>
        <taxon>Alphaproteobacteria</taxon>
        <taxon>Hyphomicrobiales</taxon>
        <taxon>Rhizobiaceae</taxon>
        <taxon>Rhizobium/Agrobacterium group</taxon>
        <taxon>Neorhizobium</taxon>
    </lineage>
</organism>
<sequence length="92" mass="10272">MLTQDKSQISLRLPTELVSEYDRIATTLDRDRTWVMLRALTQYLEQEGAELLQDAEGFAELDEGKGVDLDDVLSKASSIIEAAEAKRSKRAG</sequence>
<evidence type="ECO:0000313" key="1">
    <source>
        <dbReference type="EMBL" id="CDZ31560.1"/>
    </source>
</evidence>
<gene>
    <name evidence="1" type="ORF">NGAL_HAMBI1145_03220</name>
</gene>
<proteinExistence type="predicted"/>
<dbReference type="InterPro" id="IPR052991">
    <property type="entry name" value="Non-func_TypeII_TA_Antitoxin"/>
</dbReference>
<dbReference type="RefSeq" id="WP_046603342.1">
    <property type="nucleotide sequence ID" value="NZ_CCRH01000001.1"/>
</dbReference>